<dbReference type="EMBL" id="AVOT02100577">
    <property type="protein sequence ID" value="MBW0577424.1"/>
    <property type="molecule type" value="Genomic_DNA"/>
</dbReference>
<evidence type="ECO:0000313" key="2">
    <source>
        <dbReference type="EMBL" id="MBW0577424.1"/>
    </source>
</evidence>
<proteinExistence type="predicted"/>
<feature type="compositionally biased region" description="Basic and acidic residues" evidence="1">
    <location>
        <begin position="10"/>
        <end position="21"/>
    </location>
</feature>
<keyword evidence="3" id="KW-1185">Reference proteome</keyword>
<evidence type="ECO:0000256" key="1">
    <source>
        <dbReference type="SAM" id="MobiDB-lite"/>
    </source>
</evidence>
<feature type="region of interest" description="Disordered" evidence="1">
    <location>
        <begin position="1"/>
        <end position="21"/>
    </location>
</feature>
<sequence>MSASTCAKKAANDDAESKPLSKDDMYSMLNSLKNEVMLLKSVRSSDAAEIQSLRVALSSPPPASSPWAPLWWHTTSAYDCFMQEPYRAANCFPPLKSNGSNFKFCRVADLSQQGSLCGSQH</sequence>
<dbReference type="Proteomes" id="UP000765509">
    <property type="component" value="Unassembled WGS sequence"/>
</dbReference>
<reference evidence="2" key="1">
    <citation type="submission" date="2021-03" db="EMBL/GenBank/DDBJ databases">
        <title>Draft genome sequence of rust myrtle Austropuccinia psidii MF-1, a brazilian biotype.</title>
        <authorList>
            <person name="Quecine M.C."/>
            <person name="Pachon D.M.R."/>
            <person name="Bonatelli M.L."/>
            <person name="Correr F.H."/>
            <person name="Franceschini L.M."/>
            <person name="Leite T.F."/>
            <person name="Margarido G.R.A."/>
            <person name="Almeida C.A."/>
            <person name="Ferrarezi J.A."/>
            <person name="Labate C.A."/>
        </authorList>
    </citation>
    <scope>NUCLEOTIDE SEQUENCE</scope>
    <source>
        <strain evidence="2">MF-1</strain>
    </source>
</reference>
<accession>A0A9Q3KA60</accession>
<gene>
    <name evidence="2" type="ORF">O181_117139</name>
</gene>
<organism evidence="2 3">
    <name type="scientific">Austropuccinia psidii MF-1</name>
    <dbReference type="NCBI Taxonomy" id="1389203"/>
    <lineage>
        <taxon>Eukaryota</taxon>
        <taxon>Fungi</taxon>
        <taxon>Dikarya</taxon>
        <taxon>Basidiomycota</taxon>
        <taxon>Pucciniomycotina</taxon>
        <taxon>Pucciniomycetes</taxon>
        <taxon>Pucciniales</taxon>
        <taxon>Sphaerophragmiaceae</taxon>
        <taxon>Austropuccinia</taxon>
    </lineage>
</organism>
<protein>
    <submittedName>
        <fullName evidence="2">Uncharacterized protein</fullName>
    </submittedName>
</protein>
<dbReference type="AlphaFoldDB" id="A0A9Q3KA60"/>
<name>A0A9Q3KA60_9BASI</name>
<comment type="caution">
    <text evidence="2">The sequence shown here is derived from an EMBL/GenBank/DDBJ whole genome shotgun (WGS) entry which is preliminary data.</text>
</comment>
<evidence type="ECO:0000313" key="3">
    <source>
        <dbReference type="Proteomes" id="UP000765509"/>
    </source>
</evidence>